<dbReference type="InterPro" id="IPR005484">
    <property type="entry name" value="Ribosomal_uL18_bac/plant/anim"/>
</dbReference>
<dbReference type="HAMAP" id="MF_01337_B">
    <property type="entry name" value="Ribosomal_uL18_B"/>
    <property type="match status" value="1"/>
</dbReference>
<evidence type="ECO:0000313" key="9">
    <source>
        <dbReference type="Proteomes" id="UP000178323"/>
    </source>
</evidence>
<dbReference type="GO" id="GO:0005737">
    <property type="term" value="C:cytoplasm"/>
    <property type="evidence" value="ECO:0007669"/>
    <property type="project" value="UniProtKB-ARBA"/>
</dbReference>
<evidence type="ECO:0000256" key="1">
    <source>
        <dbReference type="ARBA" id="ARBA00007116"/>
    </source>
</evidence>
<keyword evidence="4 7" id="KW-0689">Ribosomal protein</keyword>
<name>A0A1F5S4A4_9BACT</name>
<dbReference type="STRING" id="1797985.A2Y83_04365"/>
<dbReference type="Gene3D" id="3.30.420.100">
    <property type="match status" value="1"/>
</dbReference>
<evidence type="ECO:0000256" key="6">
    <source>
        <dbReference type="ARBA" id="ARBA00035197"/>
    </source>
</evidence>
<dbReference type="SUPFAM" id="SSF53137">
    <property type="entry name" value="Translational machinery components"/>
    <property type="match status" value="1"/>
</dbReference>
<keyword evidence="3 7" id="KW-0694">RNA-binding</keyword>
<comment type="caution">
    <text evidence="8">The sequence shown here is derived from an EMBL/GenBank/DDBJ whole genome shotgun (WGS) entry which is preliminary data.</text>
</comment>
<dbReference type="GO" id="GO:0003735">
    <property type="term" value="F:structural constituent of ribosome"/>
    <property type="evidence" value="ECO:0007669"/>
    <property type="project" value="InterPro"/>
</dbReference>
<dbReference type="GO" id="GO:0005840">
    <property type="term" value="C:ribosome"/>
    <property type="evidence" value="ECO:0007669"/>
    <property type="project" value="UniProtKB-KW"/>
</dbReference>
<keyword evidence="2 7" id="KW-0699">rRNA-binding</keyword>
<evidence type="ECO:0000313" key="8">
    <source>
        <dbReference type="EMBL" id="OGF21263.1"/>
    </source>
</evidence>
<comment type="similarity">
    <text evidence="1 7">Belongs to the universal ribosomal protein uL18 family.</text>
</comment>
<sequence length="115" mass="13046">MDMKKKNNKRLARKRRVRMRIRGKNNSPRLAVFKSNRFIYAQIIDDTAGTTIFSENSKGVKAKNKSEAAYEIGKKIAEKAIGKNIKKVVFDRANYPYHGRAKALAEGAREGGLEF</sequence>
<dbReference type="AlphaFoldDB" id="A0A1F5S4A4"/>
<dbReference type="GO" id="GO:0008097">
    <property type="term" value="F:5S rRNA binding"/>
    <property type="evidence" value="ECO:0007669"/>
    <property type="project" value="TreeGrafter"/>
</dbReference>
<dbReference type="FunFam" id="3.30.420.100:FF:000001">
    <property type="entry name" value="50S ribosomal protein L18"/>
    <property type="match status" value="1"/>
</dbReference>
<dbReference type="GO" id="GO:0006412">
    <property type="term" value="P:translation"/>
    <property type="evidence" value="ECO:0007669"/>
    <property type="project" value="UniProtKB-UniRule"/>
</dbReference>
<evidence type="ECO:0000256" key="7">
    <source>
        <dbReference type="HAMAP-Rule" id="MF_01337"/>
    </source>
</evidence>
<proteinExistence type="inferred from homology"/>
<dbReference type="InterPro" id="IPR057268">
    <property type="entry name" value="Ribosomal_L18"/>
</dbReference>
<evidence type="ECO:0000256" key="5">
    <source>
        <dbReference type="ARBA" id="ARBA00023274"/>
    </source>
</evidence>
<dbReference type="EMBL" id="MFFS01000066">
    <property type="protein sequence ID" value="OGF21263.1"/>
    <property type="molecule type" value="Genomic_DNA"/>
</dbReference>
<dbReference type="PANTHER" id="PTHR12899:SF3">
    <property type="entry name" value="LARGE RIBOSOMAL SUBUNIT PROTEIN UL18M"/>
    <property type="match status" value="1"/>
</dbReference>
<dbReference type="NCBIfam" id="TIGR00060">
    <property type="entry name" value="L18_bact"/>
    <property type="match status" value="1"/>
</dbReference>
<dbReference type="CDD" id="cd00432">
    <property type="entry name" value="Ribosomal_L18_L5e"/>
    <property type="match status" value="1"/>
</dbReference>
<dbReference type="Pfam" id="PF00861">
    <property type="entry name" value="Ribosomal_L18p"/>
    <property type="match status" value="1"/>
</dbReference>
<dbReference type="Proteomes" id="UP000178323">
    <property type="component" value="Unassembled WGS sequence"/>
</dbReference>
<comment type="subunit">
    <text evidence="7">Part of the 50S ribosomal subunit; part of the 5S rRNA/L5/L18/L25 subcomplex. Contacts the 5S and 23S rRNAs.</text>
</comment>
<dbReference type="InterPro" id="IPR004389">
    <property type="entry name" value="Ribosomal_uL18_bac-type"/>
</dbReference>
<evidence type="ECO:0000256" key="3">
    <source>
        <dbReference type="ARBA" id="ARBA00022884"/>
    </source>
</evidence>
<organism evidence="8 9">
    <name type="scientific">Candidatus Falkowbacteria bacterium RBG_13_39_14</name>
    <dbReference type="NCBI Taxonomy" id="1797985"/>
    <lineage>
        <taxon>Bacteria</taxon>
        <taxon>Candidatus Falkowiibacteriota</taxon>
    </lineage>
</organism>
<evidence type="ECO:0000256" key="2">
    <source>
        <dbReference type="ARBA" id="ARBA00022730"/>
    </source>
</evidence>
<accession>A0A1F5S4A4</accession>
<gene>
    <name evidence="7" type="primary">rplR</name>
    <name evidence="8" type="ORF">A2Y83_04365</name>
</gene>
<protein>
    <recommendedName>
        <fullName evidence="6 7">Large ribosomal subunit protein uL18</fullName>
    </recommendedName>
</protein>
<reference evidence="8 9" key="1">
    <citation type="journal article" date="2016" name="Nat. Commun.">
        <title>Thousands of microbial genomes shed light on interconnected biogeochemical processes in an aquifer system.</title>
        <authorList>
            <person name="Anantharaman K."/>
            <person name="Brown C.T."/>
            <person name="Hug L.A."/>
            <person name="Sharon I."/>
            <person name="Castelle C.J."/>
            <person name="Probst A.J."/>
            <person name="Thomas B.C."/>
            <person name="Singh A."/>
            <person name="Wilkins M.J."/>
            <person name="Karaoz U."/>
            <person name="Brodie E.L."/>
            <person name="Williams K.H."/>
            <person name="Hubbard S.S."/>
            <person name="Banfield J.F."/>
        </authorList>
    </citation>
    <scope>NUCLEOTIDE SEQUENCE [LARGE SCALE GENOMIC DNA]</scope>
</reference>
<evidence type="ECO:0000256" key="4">
    <source>
        <dbReference type="ARBA" id="ARBA00022980"/>
    </source>
</evidence>
<comment type="function">
    <text evidence="7">This is one of the proteins that bind and probably mediate the attachment of the 5S RNA into the large ribosomal subunit, where it forms part of the central protuberance.</text>
</comment>
<dbReference type="PANTHER" id="PTHR12899">
    <property type="entry name" value="39S RIBOSOMAL PROTEIN L18, MITOCHONDRIAL"/>
    <property type="match status" value="1"/>
</dbReference>
<dbReference type="GO" id="GO:1990904">
    <property type="term" value="C:ribonucleoprotein complex"/>
    <property type="evidence" value="ECO:0007669"/>
    <property type="project" value="UniProtKB-KW"/>
</dbReference>
<keyword evidence="5 7" id="KW-0687">Ribonucleoprotein</keyword>